<gene>
    <name evidence="6" type="ORF">IHE55_01365</name>
</gene>
<comment type="cofactor">
    <cofactor evidence="1">
        <name>Mn(2+)</name>
        <dbReference type="ChEBI" id="CHEBI:29035"/>
    </cofactor>
</comment>
<sequence>MLNTDTASRVTGPRRFARGAFADLERLARRKRQAGTTVTVILPARQVAETIGTVLTELSALRRPVEADAVPLVDQVVVVASDGDDGTADIARGFDAEVYLESDLMPGYGPNLGKGDALWRGLSVAEGDLVAFADTDSRDFRPELVAGILGPMLTDPGIRFTKGAFRRPFARHDVVDEDAGGRVTEIAAKPLLNVFFPELAGFAQPLAGEFAGHRSLLRSLPFVTGYGVDVGLLIDAAARGGVASLAEVDLGGRINRHQSLTALSRMGYAVARTILDRAGTRSGAAGRFIGDGSAYTRFVHAAATPRGLLTTTYHEPLIERPPLDTLGPEGPQPVVARVR</sequence>
<accession>A0ABS0NE99</accession>
<dbReference type="PANTHER" id="PTHR48090">
    <property type="entry name" value="UNDECAPRENYL-PHOSPHATE 4-DEOXY-4-FORMAMIDO-L-ARABINOSE TRANSFERASE-RELATED"/>
    <property type="match status" value="1"/>
</dbReference>
<protein>
    <submittedName>
        <fullName evidence="6">Glucosyl-3-phosphoglycerate synthase</fullName>
        <ecNumber evidence="6">2.4.1.266</ecNumber>
    </submittedName>
</protein>
<dbReference type="Gene3D" id="3.90.550.10">
    <property type="entry name" value="Spore Coat Polysaccharide Biosynthesis Protein SpsA, Chain A"/>
    <property type="match status" value="1"/>
</dbReference>
<dbReference type="NCBIfam" id="NF010496">
    <property type="entry name" value="PRK13915.1"/>
    <property type="match status" value="1"/>
</dbReference>
<evidence type="ECO:0000256" key="3">
    <source>
        <dbReference type="ARBA" id="ARBA00022676"/>
    </source>
</evidence>
<dbReference type="GO" id="GO:0016757">
    <property type="term" value="F:glycosyltransferase activity"/>
    <property type="evidence" value="ECO:0007669"/>
    <property type="project" value="UniProtKB-KW"/>
</dbReference>
<dbReference type="EC" id="2.4.1.266" evidence="6"/>
<dbReference type="SUPFAM" id="SSF53448">
    <property type="entry name" value="Nucleotide-diphospho-sugar transferases"/>
    <property type="match status" value="1"/>
</dbReference>
<keyword evidence="4 6" id="KW-0808">Transferase</keyword>
<dbReference type="InterPro" id="IPR050256">
    <property type="entry name" value="Glycosyltransferase_2"/>
</dbReference>
<name>A0ABS0NE99_9ACTN</name>
<comment type="similarity">
    <text evidence="2">Belongs to the glycosyltransferase 2 family.</text>
</comment>
<reference evidence="6 7" key="1">
    <citation type="submission" date="2020-09" db="EMBL/GenBank/DDBJ databases">
        <title>Biosynthesis of the nuclear factor of activated T cells inhibitor NFAT-133 and its congeners in Streptomyces pactum.</title>
        <authorList>
            <person name="Zhou W."/>
            <person name="Posri P."/>
            <person name="Abugrain M.E."/>
            <person name="Weisberg A.J."/>
            <person name="Chang J.H."/>
            <person name="Mahmud T."/>
        </authorList>
    </citation>
    <scope>NUCLEOTIDE SEQUENCE [LARGE SCALE GENOMIC DNA]</scope>
    <source>
        <strain evidence="6 7">ATCC 27456</strain>
    </source>
</reference>
<dbReference type="InterPro" id="IPR029044">
    <property type="entry name" value="Nucleotide-diphossugar_trans"/>
</dbReference>
<feature type="region of interest" description="Disordered" evidence="5">
    <location>
        <begin position="320"/>
        <end position="339"/>
    </location>
</feature>
<dbReference type="PANTHER" id="PTHR48090:SF10">
    <property type="entry name" value="GLUCOSYL-3-PHOSPHOGLYCERATE SYNTHASE"/>
    <property type="match status" value="1"/>
</dbReference>
<proteinExistence type="inferred from homology"/>
<keyword evidence="3 6" id="KW-0328">Glycosyltransferase</keyword>
<dbReference type="EMBL" id="JACYXC010000001">
    <property type="protein sequence ID" value="MBH5333523.1"/>
    <property type="molecule type" value="Genomic_DNA"/>
</dbReference>
<evidence type="ECO:0000313" key="7">
    <source>
        <dbReference type="Proteomes" id="UP000807371"/>
    </source>
</evidence>
<dbReference type="Proteomes" id="UP000807371">
    <property type="component" value="Unassembled WGS sequence"/>
</dbReference>
<dbReference type="RefSeq" id="WP_197987332.1">
    <property type="nucleotide sequence ID" value="NZ_JACYXC010000001.1"/>
</dbReference>
<comment type="caution">
    <text evidence="6">The sequence shown here is derived from an EMBL/GenBank/DDBJ whole genome shotgun (WGS) entry which is preliminary data.</text>
</comment>
<evidence type="ECO:0000256" key="5">
    <source>
        <dbReference type="SAM" id="MobiDB-lite"/>
    </source>
</evidence>
<evidence type="ECO:0000313" key="6">
    <source>
        <dbReference type="EMBL" id="MBH5333523.1"/>
    </source>
</evidence>
<evidence type="ECO:0000256" key="1">
    <source>
        <dbReference type="ARBA" id="ARBA00001936"/>
    </source>
</evidence>
<evidence type="ECO:0000256" key="4">
    <source>
        <dbReference type="ARBA" id="ARBA00022679"/>
    </source>
</evidence>
<keyword evidence="7" id="KW-1185">Reference proteome</keyword>
<organism evidence="6 7">
    <name type="scientific">Streptomyces pactum</name>
    <dbReference type="NCBI Taxonomy" id="68249"/>
    <lineage>
        <taxon>Bacteria</taxon>
        <taxon>Bacillati</taxon>
        <taxon>Actinomycetota</taxon>
        <taxon>Actinomycetes</taxon>
        <taxon>Kitasatosporales</taxon>
        <taxon>Streptomycetaceae</taxon>
        <taxon>Streptomyces</taxon>
    </lineage>
</organism>
<evidence type="ECO:0000256" key="2">
    <source>
        <dbReference type="ARBA" id="ARBA00006739"/>
    </source>
</evidence>